<evidence type="ECO:0000256" key="1">
    <source>
        <dbReference type="SAM" id="Phobius"/>
    </source>
</evidence>
<keyword evidence="1" id="KW-0812">Transmembrane</keyword>
<organism evidence="2 3">
    <name type="scientific">Dankookia rubra</name>
    <dbReference type="NCBI Taxonomy" id="1442381"/>
    <lineage>
        <taxon>Bacteria</taxon>
        <taxon>Pseudomonadati</taxon>
        <taxon>Pseudomonadota</taxon>
        <taxon>Alphaproteobacteria</taxon>
        <taxon>Acetobacterales</taxon>
        <taxon>Roseomonadaceae</taxon>
        <taxon>Dankookia</taxon>
    </lineage>
</organism>
<proteinExistence type="predicted"/>
<reference evidence="2 3" key="1">
    <citation type="journal article" date="2016" name="J. Microbiol.">
        <title>Dankookia rubra gen. nov., sp. nov., an alphaproteobacterium isolated from sediment of a shallow stream.</title>
        <authorList>
            <person name="Kim W.H."/>
            <person name="Kim D.H."/>
            <person name="Kang K."/>
            <person name="Ahn T.Y."/>
        </authorList>
    </citation>
    <scope>NUCLEOTIDE SEQUENCE [LARGE SCALE GENOMIC DNA]</scope>
    <source>
        <strain evidence="2 3">JCM30602</strain>
    </source>
</reference>
<protein>
    <submittedName>
        <fullName evidence="2">Uncharacterized protein</fullName>
    </submittedName>
</protein>
<dbReference type="EMBL" id="SMSJ01000140">
    <property type="protein sequence ID" value="TDH58238.1"/>
    <property type="molecule type" value="Genomic_DNA"/>
</dbReference>
<feature type="transmembrane region" description="Helical" evidence="1">
    <location>
        <begin position="20"/>
        <end position="38"/>
    </location>
</feature>
<name>A0A4R5Q720_9PROT</name>
<dbReference type="Proteomes" id="UP000295096">
    <property type="component" value="Unassembled WGS sequence"/>
</dbReference>
<feature type="transmembrane region" description="Helical" evidence="1">
    <location>
        <begin position="50"/>
        <end position="70"/>
    </location>
</feature>
<evidence type="ECO:0000313" key="3">
    <source>
        <dbReference type="Proteomes" id="UP000295096"/>
    </source>
</evidence>
<dbReference type="AlphaFoldDB" id="A0A4R5Q720"/>
<keyword evidence="3" id="KW-1185">Reference proteome</keyword>
<comment type="caution">
    <text evidence="2">The sequence shown here is derived from an EMBL/GenBank/DDBJ whole genome shotgun (WGS) entry which is preliminary data.</text>
</comment>
<sequence length="78" mass="8198">MPDLIDNERTKLLAGALDRASTSIFTVGIVTPSVSWWFDLQGVRAALGPGGLLAFVGLSFLAAASLHMLARSVLGDLK</sequence>
<gene>
    <name evidence="2" type="ORF">E2C06_33665</name>
</gene>
<keyword evidence="1" id="KW-1133">Transmembrane helix</keyword>
<keyword evidence="1" id="KW-0472">Membrane</keyword>
<evidence type="ECO:0000313" key="2">
    <source>
        <dbReference type="EMBL" id="TDH58238.1"/>
    </source>
</evidence>
<accession>A0A4R5Q720</accession>
<dbReference type="RefSeq" id="WP_133292928.1">
    <property type="nucleotide sequence ID" value="NZ_SMSJ01000140.1"/>
</dbReference>
<dbReference type="OrthoDB" id="7273400at2"/>